<accession>H7FXZ4</accession>
<dbReference type="Proteomes" id="UP000003657">
    <property type="component" value="Unassembled WGS sequence"/>
</dbReference>
<name>H7FXZ4_9LACO</name>
<evidence type="ECO:0000313" key="2">
    <source>
        <dbReference type="Proteomes" id="UP000003657"/>
    </source>
</evidence>
<comment type="caution">
    <text evidence="1">The sequence shown here is derived from an EMBL/GenBank/DDBJ whole genome shotgun (WGS) entry which is preliminary data.</text>
</comment>
<sequence length="61" mass="7208">MNKTVSKSLVYSNWRIMIIKVNKIRTIMDSIVDKVLIFRLSKESKLYIKNNILVTEKSIFC</sequence>
<gene>
    <name evidence="1" type="ORF">SMXD51_05053</name>
</gene>
<reference evidence="1 2" key="1">
    <citation type="journal article" date="2012" name="J. Bacteriol.">
        <title>Genome Sequence of Lactobacillus salivarius SMXD51, a Potential Probiotic Strain Isolated from Chicken Cecum, Showing Anti-Campylobacter Activity.</title>
        <authorList>
            <person name="Kergourlay G."/>
            <person name="Messaoudi S."/>
            <person name="Dousset X."/>
            <person name="Prevost H."/>
        </authorList>
    </citation>
    <scope>NUCLEOTIDE SEQUENCE [LARGE SCALE GENOMIC DNA]</scope>
    <source>
        <strain evidence="1 2">SMXD51</strain>
    </source>
</reference>
<evidence type="ECO:0000313" key="1">
    <source>
        <dbReference type="EMBL" id="EIA33331.1"/>
    </source>
</evidence>
<dbReference type="HOGENOM" id="CLU_2916888_0_0_9"/>
<dbReference type="EMBL" id="AICL01000003">
    <property type="protein sequence ID" value="EIA33331.1"/>
    <property type="molecule type" value="Genomic_DNA"/>
</dbReference>
<proteinExistence type="predicted"/>
<protein>
    <submittedName>
        <fullName evidence="1">Uncharacterized protein</fullName>
    </submittedName>
</protein>
<dbReference type="AlphaFoldDB" id="H7FXZ4"/>
<organism evidence="1 2">
    <name type="scientific">Ligilactobacillus salivarius SMXD51</name>
    <dbReference type="NCBI Taxonomy" id="1108963"/>
    <lineage>
        <taxon>Bacteria</taxon>
        <taxon>Bacillati</taxon>
        <taxon>Bacillota</taxon>
        <taxon>Bacilli</taxon>
        <taxon>Lactobacillales</taxon>
        <taxon>Lactobacillaceae</taxon>
        <taxon>Ligilactobacillus</taxon>
    </lineage>
</organism>